<accession>A0A4Y2DCE4</accession>
<name>A0A4Y2DCE4_ARAVE</name>
<dbReference type="AlphaFoldDB" id="A0A4Y2DCE4"/>
<keyword evidence="2" id="KW-1185">Reference proteome</keyword>
<evidence type="ECO:0000313" key="2">
    <source>
        <dbReference type="Proteomes" id="UP000499080"/>
    </source>
</evidence>
<organism evidence="1 2">
    <name type="scientific">Araneus ventricosus</name>
    <name type="common">Orbweaver spider</name>
    <name type="synonym">Epeira ventricosa</name>
    <dbReference type="NCBI Taxonomy" id="182803"/>
    <lineage>
        <taxon>Eukaryota</taxon>
        <taxon>Metazoa</taxon>
        <taxon>Ecdysozoa</taxon>
        <taxon>Arthropoda</taxon>
        <taxon>Chelicerata</taxon>
        <taxon>Arachnida</taxon>
        <taxon>Araneae</taxon>
        <taxon>Araneomorphae</taxon>
        <taxon>Entelegynae</taxon>
        <taxon>Araneoidea</taxon>
        <taxon>Araneidae</taxon>
        <taxon>Araneus</taxon>
    </lineage>
</organism>
<proteinExistence type="predicted"/>
<protein>
    <submittedName>
        <fullName evidence="1">Uncharacterized protein</fullName>
    </submittedName>
</protein>
<evidence type="ECO:0000313" key="1">
    <source>
        <dbReference type="EMBL" id="GBM14390.1"/>
    </source>
</evidence>
<dbReference type="EMBL" id="BGPR01000343">
    <property type="protein sequence ID" value="GBM14390.1"/>
    <property type="molecule type" value="Genomic_DNA"/>
</dbReference>
<sequence length="115" mass="12806">MFESDAPTSVQKKGESLMGQDWGCKPGGPISPIHGDECAPLCPLLCGVLHDRPKSKPLNSRALVGPYNPIRLSPFPALESTSFNRWTPILYRDGFLKLISRYDKCYGSALWILRE</sequence>
<comment type="caution">
    <text evidence="1">The sequence shown here is derived from an EMBL/GenBank/DDBJ whole genome shotgun (WGS) entry which is preliminary data.</text>
</comment>
<dbReference type="Proteomes" id="UP000499080">
    <property type="component" value="Unassembled WGS sequence"/>
</dbReference>
<reference evidence="1 2" key="1">
    <citation type="journal article" date="2019" name="Sci. Rep.">
        <title>Orb-weaving spider Araneus ventricosus genome elucidates the spidroin gene catalogue.</title>
        <authorList>
            <person name="Kono N."/>
            <person name="Nakamura H."/>
            <person name="Ohtoshi R."/>
            <person name="Moran D.A.P."/>
            <person name="Shinohara A."/>
            <person name="Yoshida Y."/>
            <person name="Fujiwara M."/>
            <person name="Mori M."/>
            <person name="Tomita M."/>
            <person name="Arakawa K."/>
        </authorList>
    </citation>
    <scope>NUCLEOTIDE SEQUENCE [LARGE SCALE GENOMIC DNA]</scope>
</reference>
<gene>
    <name evidence="1" type="ORF">AVEN_246559_1</name>
</gene>